<gene>
    <name evidence="1" type="ORF">UFOPK2593_01192</name>
</gene>
<proteinExistence type="predicted"/>
<dbReference type="EMBL" id="CAEZXW010000092">
    <property type="protein sequence ID" value="CAB4711411.1"/>
    <property type="molecule type" value="Genomic_DNA"/>
</dbReference>
<dbReference type="AlphaFoldDB" id="A0A6J6QHU7"/>
<sequence>MRKALPEPTVAISAVGAPGAATGIAGFDGAEGSEEPAPLIATTAKMYETPFVSPVIVQVSDPLLQVQLCPPGDAVAVYAVMVSPPLAAEALQVIVASPAAVETVTFDGALANARGFPVTAALTGEEPMAVSAIAVKV</sequence>
<protein>
    <submittedName>
        <fullName evidence="1">Unannotated protein</fullName>
    </submittedName>
</protein>
<name>A0A6J6QHU7_9ZZZZ</name>
<accession>A0A6J6QHU7</accession>
<evidence type="ECO:0000313" key="1">
    <source>
        <dbReference type="EMBL" id="CAB4711411.1"/>
    </source>
</evidence>
<reference evidence="1" key="1">
    <citation type="submission" date="2020-05" db="EMBL/GenBank/DDBJ databases">
        <authorList>
            <person name="Chiriac C."/>
            <person name="Salcher M."/>
            <person name="Ghai R."/>
            <person name="Kavagutti S V."/>
        </authorList>
    </citation>
    <scope>NUCLEOTIDE SEQUENCE</scope>
</reference>
<organism evidence="1">
    <name type="scientific">freshwater metagenome</name>
    <dbReference type="NCBI Taxonomy" id="449393"/>
    <lineage>
        <taxon>unclassified sequences</taxon>
        <taxon>metagenomes</taxon>
        <taxon>ecological metagenomes</taxon>
    </lineage>
</organism>